<dbReference type="SUPFAM" id="SSF52540">
    <property type="entry name" value="P-loop containing nucleoside triphosphate hydrolases"/>
    <property type="match status" value="1"/>
</dbReference>
<keyword evidence="3 8" id="KW-0237">DNA synthesis</keyword>
<comment type="caution">
    <text evidence="8">Lacks conserved residue(s) required for the propagation of feature annotation.</text>
</comment>
<evidence type="ECO:0000256" key="3">
    <source>
        <dbReference type="ARBA" id="ARBA00022634"/>
    </source>
</evidence>
<evidence type="ECO:0000313" key="14">
    <source>
        <dbReference type="Proteomes" id="UP000245735"/>
    </source>
</evidence>
<feature type="binding site" evidence="10">
    <location>
        <position position="183"/>
    </location>
    <ligand>
        <name>substrate</name>
    </ligand>
</feature>
<evidence type="ECO:0000256" key="1">
    <source>
        <dbReference type="ARBA" id="ARBA00007587"/>
    </source>
</evidence>
<keyword evidence="6 8" id="KW-0418">Kinase</keyword>
<feature type="binding site" evidence="8">
    <location>
        <position position="187"/>
    </location>
    <ligand>
        <name>Zn(2+)</name>
        <dbReference type="ChEBI" id="CHEBI:29105"/>
    </ligand>
</feature>
<keyword evidence="4 8" id="KW-0808">Transferase</keyword>
<comment type="caution">
    <text evidence="13">The sequence shown here is derived from an EMBL/GenBank/DDBJ whole genome shotgun (WGS) entry which is preliminary data.</text>
</comment>
<dbReference type="AlphaFoldDB" id="A0ABD6Y6D0"/>
<evidence type="ECO:0000313" key="13">
    <source>
        <dbReference type="EMBL" id="PWT37225.1"/>
    </source>
</evidence>
<evidence type="ECO:0000256" key="8">
    <source>
        <dbReference type="HAMAP-Rule" id="MF_00124"/>
    </source>
</evidence>
<evidence type="ECO:0000256" key="6">
    <source>
        <dbReference type="ARBA" id="ARBA00022777"/>
    </source>
</evidence>
<sequence length="197" mass="22081">MAQLQFKYGTMAAGKTLELLKVADSYKQTNKDVLILTSALDTRSGMNKVKSRVGLEAKAVSINKKDNIVKVIISNLIINTVGQTVWPACILIDEAEFLSRQQVLDLATLVDTYNIPILCFGLKTDYQGQLFDGSKALLELADKIEEIKSVCYWCDHKATMNLRRLAGKPIYKGDQILIGDEEYISVCRYHYLNPILS</sequence>
<dbReference type="Gene3D" id="3.30.60.20">
    <property type="match status" value="1"/>
</dbReference>
<proteinExistence type="inferred from homology"/>
<comment type="similarity">
    <text evidence="1 8 12">Belongs to the thymidine kinase family.</text>
</comment>
<dbReference type="EMBL" id="QGHV01000034">
    <property type="protein sequence ID" value="PWT37225.1"/>
    <property type="molecule type" value="Genomic_DNA"/>
</dbReference>
<dbReference type="RefSeq" id="WP_109975866.1">
    <property type="nucleotide sequence ID" value="NZ_QGHV01000034.1"/>
</dbReference>
<dbReference type="EC" id="2.7.1.21" evidence="2 8"/>
<evidence type="ECO:0000256" key="2">
    <source>
        <dbReference type="ARBA" id="ARBA00012118"/>
    </source>
</evidence>
<name>A0ABD6Y6D0_LIMRT</name>
<dbReference type="PIRSF" id="PIRSF035805">
    <property type="entry name" value="TK_cell"/>
    <property type="match status" value="1"/>
</dbReference>
<dbReference type="GO" id="GO:0005524">
    <property type="term" value="F:ATP binding"/>
    <property type="evidence" value="ECO:0007669"/>
    <property type="project" value="UniProtKB-UniRule"/>
</dbReference>
<dbReference type="GO" id="GO:0071897">
    <property type="term" value="P:DNA biosynthetic process"/>
    <property type="evidence" value="ECO:0007669"/>
    <property type="project" value="UniProtKB-KW"/>
</dbReference>
<accession>A0ABD6Y6D0</accession>
<feature type="active site" description="Proton acceptor" evidence="8 9">
    <location>
        <position position="94"/>
    </location>
</feature>
<comment type="subunit">
    <text evidence="8">Homotetramer.</text>
</comment>
<evidence type="ECO:0000256" key="9">
    <source>
        <dbReference type="PIRSR" id="PIRSR035805-1"/>
    </source>
</evidence>
<keyword evidence="8" id="KW-0862">Zinc</keyword>
<keyword evidence="8" id="KW-0479">Metal-binding</keyword>
<dbReference type="HAMAP" id="MF_00124">
    <property type="entry name" value="Thymidine_kinase"/>
    <property type="match status" value="1"/>
</dbReference>
<evidence type="ECO:0000256" key="4">
    <source>
        <dbReference type="ARBA" id="ARBA00022679"/>
    </source>
</evidence>
<dbReference type="GO" id="GO:0004797">
    <property type="term" value="F:thymidine kinase activity"/>
    <property type="evidence" value="ECO:0007669"/>
    <property type="project" value="UniProtKB-UniRule"/>
</dbReference>
<dbReference type="Pfam" id="PF00265">
    <property type="entry name" value="TK"/>
    <property type="match status" value="1"/>
</dbReference>
<dbReference type="InterPro" id="IPR001267">
    <property type="entry name" value="Thymidine_kinase"/>
</dbReference>
<evidence type="ECO:0000256" key="7">
    <source>
        <dbReference type="ARBA" id="ARBA00022840"/>
    </source>
</evidence>
<gene>
    <name evidence="8" type="primary">tdk</name>
    <name evidence="13" type="ORF">DKZ35_06250</name>
</gene>
<reference evidence="14" key="1">
    <citation type="journal article" date="2018" name="Front. Microbiol.">
        <title>Comparative Genomics of the Herbivore Gut Symbiont Lactobacillus reuteri Reveals Genetic Diversity and Lifestyle Adaptation.</title>
        <authorList>
            <person name="Zhao J."/>
        </authorList>
    </citation>
    <scope>NUCLEOTIDE SEQUENCE [LARGE SCALE GENOMIC DNA]</scope>
    <source>
        <strain evidence="14">LR9</strain>
    </source>
</reference>
<evidence type="ECO:0000256" key="11">
    <source>
        <dbReference type="RuleBase" id="RU000544"/>
    </source>
</evidence>
<dbReference type="PANTHER" id="PTHR11441:SF0">
    <property type="entry name" value="THYMIDINE KINASE, CYTOSOLIC"/>
    <property type="match status" value="1"/>
</dbReference>
<feature type="binding site" evidence="8">
    <location>
        <begin position="9"/>
        <end position="16"/>
    </location>
    <ligand>
        <name>ATP</name>
        <dbReference type="ChEBI" id="CHEBI:30616"/>
    </ligand>
</feature>
<comment type="catalytic activity">
    <reaction evidence="8 11">
        <text>thymidine + ATP = dTMP + ADP + H(+)</text>
        <dbReference type="Rhea" id="RHEA:19129"/>
        <dbReference type="ChEBI" id="CHEBI:15378"/>
        <dbReference type="ChEBI" id="CHEBI:17748"/>
        <dbReference type="ChEBI" id="CHEBI:30616"/>
        <dbReference type="ChEBI" id="CHEBI:63528"/>
        <dbReference type="ChEBI" id="CHEBI:456216"/>
        <dbReference type="EC" id="2.7.1.21"/>
    </reaction>
</comment>
<protein>
    <recommendedName>
        <fullName evidence="2 8">Thymidine kinase</fullName>
        <ecNumber evidence="2 8">2.7.1.21</ecNumber>
    </recommendedName>
</protein>
<keyword evidence="8" id="KW-0963">Cytoplasm</keyword>
<dbReference type="NCBIfam" id="NF003300">
    <property type="entry name" value="PRK04296.1-5"/>
    <property type="match status" value="1"/>
</dbReference>
<dbReference type="GO" id="GO:0005737">
    <property type="term" value="C:cytoplasm"/>
    <property type="evidence" value="ECO:0007669"/>
    <property type="project" value="UniProtKB-SubCell"/>
</dbReference>
<dbReference type="Proteomes" id="UP000245735">
    <property type="component" value="Unassembled WGS sequence"/>
</dbReference>
<dbReference type="PROSITE" id="PS00603">
    <property type="entry name" value="TK_CELLULAR_TYPE"/>
    <property type="match status" value="1"/>
</dbReference>
<evidence type="ECO:0000256" key="5">
    <source>
        <dbReference type="ARBA" id="ARBA00022741"/>
    </source>
</evidence>
<dbReference type="GO" id="GO:0008270">
    <property type="term" value="F:zinc ion binding"/>
    <property type="evidence" value="ECO:0007669"/>
    <property type="project" value="UniProtKB-UniRule"/>
</dbReference>
<feature type="binding site" evidence="10">
    <location>
        <begin position="176"/>
        <end position="179"/>
    </location>
    <ligand>
        <name>substrate</name>
    </ligand>
</feature>
<dbReference type="InterPro" id="IPR027417">
    <property type="entry name" value="P-loop_NTPase"/>
</dbReference>
<feature type="binding site" evidence="8">
    <location>
        <position position="190"/>
    </location>
    <ligand>
        <name>Zn(2+)</name>
        <dbReference type="ChEBI" id="CHEBI:29105"/>
    </ligand>
</feature>
<dbReference type="SUPFAM" id="SSF57716">
    <property type="entry name" value="Glucocorticoid receptor-like (DNA-binding domain)"/>
    <property type="match status" value="1"/>
</dbReference>
<evidence type="ECO:0000256" key="12">
    <source>
        <dbReference type="RuleBase" id="RU004165"/>
    </source>
</evidence>
<feature type="binding site" evidence="8">
    <location>
        <position position="154"/>
    </location>
    <ligand>
        <name>Zn(2+)</name>
        <dbReference type="ChEBI" id="CHEBI:29105"/>
    </ligand>
</feature>
<keyword evidence="5 8" id="KW-0547">Nucleotide-binding</keyword>
<feature type="binding site" evidence="8">
    <location>
        <position position="151"/>
    </location>
    <ligand>
        <name>Zn(2+)</name>
        <dbReference type="ChEBI" id="CHEBI:29105"/>
    </ligand>
</feature>
<comment type="subcellular location">
    <subcellularLocation>
        <location evidence="8">Cytoplasm</location>
    </subcellularLocation>
</comment>
<dbReference type="Gene3D" id="3.40.50.300">
    <property type="entry name" value="P-loop containing nucleotide triphosphate hydrolases"/>
    <property type="match status" value="1"/>
</dbReference>
<evidence type="ECO:0000256" key="10">
    <source>
        <dbReference type="PIRSR" id="PIRSR035805-2"/>
    </source>
</evidence>
<organism evidence="13 14">
    <name type="scientific">Limosilactobacillus reuteri</name>
    <name type="common">Lactobacillus reuteri</name>
    <dbReference type="NCBI Taxonomy" id="1598"/>
    <lineage>
        <taxon>Bacteria</taxon>
        <taxon>Bacillati</taxon>
        <taxon>Bacillota</taxon>
        <taxon>Bacilli</taxon>
        <taxon>Lactobacillales</taxon>
        <taxon>Lactobacillaceae</taxon>
        <taxon>Limosilactobacillus</taxon>
    </lineage>
</organism>
<dbReference type="PANTHER" id="PTHR11441">
    <property type="entry name" value="THYMIDINE KINASE"/>
    <property type="match status" value="1"/>
</dbReference>
<dbReference type="InterPro" id="IPR020633">
    <property type="entry name" value="Thymidine_kinase_CS"/>
</dbReference>
<keyword evidence="7 8" id="KW-0067">ATP-binding</keyword>